<dbReference type="InterPro" id="IPR007374">
    <property type="entry name" value="ASCH_domain"/>
</dbReference>
<name>A0A0M0BSA1_9ARCH</name>
<dbReference type="Pfam" id="PF04266">
    <property type="entry name" value="ASCH"/>
    <property type="match status" value="1"/>
</dbReference>
<proteinExistence type="predicted"/>
<gene>
    <name evidence="2" type="ORF">AC482_02040</name>
</gene>
<accession>A0A0M0BSA1</accession>
<dbReference type="InterPro" id="IPR015947">
    <property type="entry name" value="PUA-like_sf"/>
</dbReference>
<organism evidence="2 3">
    <name type="scientific">miscellaneous Crenarchaeota group-15 archaeon DG-45</name>
    <dbReference type="NCBI Taxonomy" id="1685127"/>
    <lineage>
        <taxon>Archaea</taxon>
        <taxon>Candidatus Bathyarchaeota</taxon>
        <taxon>MCG-15</taxon>
    </lineage>
</organism>
<sequence>MTLIFRRQHLDMIAAGAKTATRRASRPRVKPGGVYRLRAGFFNYLPDWIRVLRVYPQRLGDMTPEDASKEGFPTLEAFRREWTDIYGAWDDDRAVWVVEFEYLGSDRKL</sequence>
<dbReference type="EMBL" id="LFWZ01000013">
    <property type="protein sequence ID" value="KON31111.1"/>
    <property type="molecule type" value="Genomic_DNA"/>
</dbReference>
<dbReference type="Proteomes" id="UP000037210">
    <property type="component" value="Unassembled WGS sequence"/>
</dbReference>
<evidence type="ECO:0000313" key="3">
    <source>
        <dbReference type="Proteomes" id="UP000037210"/>
    </source>
</evidence>
<dbReference type="AlphaFoldDB" id="A0A0M0BSA1"/>
<dbReference type="Gene3D" id="2.30.130.30">
    <property type="entry name" value="Hypothetical protein"/>
    <property type="match status" value="1"/>
</dbReference>
<dbReference type="SMART" id="SM01022">
    <property type="entry name" value="ASCH"/>
    <property type="match status" value="1"/>
</dbReference>
<reference evidence="2 3" key="1">
    <citation type="submission" date="2015-06" db="EMBL/GenBank/DDBJ databases">
        <title>New insights into the roles of widespread benthic archaea in carbon and nitrogen cycling.</title>
        <authorList>
            <person name="Lazar C.S."/>
            <person name="Baker B.J."/>
            <person name="Seitz K.W."/>
            <person name="Hyde A.S."/>
            <person name="Dick G.J."/>
            <person name="Hinrichs K.-U."/>
            <person name="Teske A.P."/>
        </authorList>
    </citation>
    <scope>NUCLEOTIDE SEQUENCE [LARGE SCALE GENOMIC DNA]</scope>
    <source>
        <strain evidence="2">DG-45</strain>
    </source>
</reference>
<dbReference type="CDD" id="cd06552">
    <property type="entry name" value="ASCH_yqfb_like"/>
    <property type="match status" value="1"/>
</dbReference>
<comment type="caution">
    <text evidence="2">The sequence shown here is derived from an EMBL/GenBank/DDBJ whole genome shotgun (WGS) entry which is preliminary data.</text>
</comment>
<feature type="domain" description="ASCH" evidence="1">
    <location>
        <begin position="3"/>
        <end position="104"/>
    </location>
</feature>
<dbReference type="SUPFAM" id="SSF88697">
    <property type="entry name" value="PUA domain-like"/>
    <property type="match status" value="1"/>
</dbReference>
<evidence type="ECO:0000259" key="1">
    <source>
        <dbReference type="SMART" id="SM01022"/>
    </source>
</evidence>
<protein>
    <recommendedName>
        <fullName evidence="1">ASCH domain-containing protein</fullName>
    </recommendedName>
</protein>
<evidence type="ECO:0000313" key="2">
    <source>
        <dbReference type="EMBL" id="KON31111.1"/>
    </source>
</evidence>